<keyword evidence="6" id="KW-0539">Nucleus</keyword>
<evidence type="ECO:0000256" key="3">
    <source>
        <dbReference type="ARBA" id="ARBA00023015"/>
    </source>
</evidence>
<accession>A0A9P8CI14</accession>
<evidence type="ECO:0000256" key="6">
    <source>
        <dbReference type="ARBA" id="ARBA00023242"/>
    </source>
</evidence>
<sequence length="124" mass="14074">IRRIKCDEGKPCCIRWVSTGRRCDGYEQPKTGISDCVPTHHHYILKIAVPKAPDGLLSDVKSRALQFFRLRTVSALSLAFGCEFTDMNVLIFGKREAYVHNGILAFNSFYETYEKTRSMGVLPD</sequence>
<dbReference type="PANTHER" id="PTHR36206">
    <property type="entry name" value="ASPERCRYPTIN BIOSYNTHESIS CLUSTER-SPECIFIC TRANSCRIPTION REGULATOR ATNN-RELATED"/>
    <property type="match status" value="1"/>
</dbReference>
<evidence type="ECO:0000256" key="4">
    <source>
        <dbReference type="ARBA" id="ARBA00023125"/>
    </source>
</evidence>
<keyword evidence="3" id="KW-0805">Transcription regulation</keyword>
<organism evidence="7 8">
    <name type="scientific">Calycina marina</name>
    <dbReference type="NCBI Taxonomy" id="1763456"/>
    <lineage>
        <taxon>Eukaryota</taxon>
        <taxon>Fungi</taxon>
        <taxon>Dikarya</taxon>
        <taxon>Ascomycota</taxon>
        <taxon>Pezizomycotina</taxon>
        <taxon>Leotiomycetes</taxon>
        <taxon>Helotiales</taxon>
        <taxon>Pezizellaceae</taxon>
        <taxon>Calycina</taxon>
    </lineage>
</organism>
<feature type="non-terminal residue" evidence="7">
    <location>
        <position position="1"/>
    </location>
</feature>
<reference evidence="7" key="1">
    <citation type="journal article" date="2021" name="IMA Fungus">
        <title>Genomic characterization of three marine fungi, including Emericellopsis atlantica sp. nov. with signatures of a generalist lifestyle and marine biomass degradation.</title>
        <authorList>
            <person name="Hagestad O.C."/>
            <person name="Hou L."/>
            <person name="Andersen J.H."/>
            <person name="Hansen E.H."/>
            <person name="Altermark B."/>
            <person name="Li C."/>
            <person name="Kuhnert E."/>
            <person name="Cox R.J."/>
            <person name="Crous P.W."/>
            <person name="Spatafora J.W."/>
            <person name="Lail K."/>
            <person name="Amirebrahimi M."/>
            <person name="Lipzen A."/>
            <person name="Pangilinan J."/>
            <person name="Andreopoulos W."/>
            <person name="Hayes R.D."/>
            <person name="Ng V."/>
            <person name="Grigoriev I.V."/>
            <person name="Jackson S.A."/>
            <person name="Sutton T.D.S."/>
            <person name="Dobson A.D.W."/>
            <person name="Rama T."/>
        </authorList>
    </citation>
    <scope>NUCLEOTIDE SEQUENCE</scope>
    <source>
        <strain evidence="7">TRa3180A</strain>
    </source>
</reference>
<evidence type="ECO:0000256" key="1">
    <source>
        <dbReference type="ARBA" id="ARBA00022723"/>
    </source>
</evidence>
<proteinExistence type="predicted"/>
<keyword evidence="5" id="KW-0804">Transcription</keyword>
<dbReference type="AlphaFoldDB" id="A0A9P8CI14"/>
<dbReference type="PANTHER" id="PTHR36206:SF12">
    <property type="entry name" value="ASPERCRYPTIN BIOSYNTHESIS CLUSTER-SPECIFIC TRANSCRIPTION REGULATOR ATNN-RELATED"/>
    <property type="match status" value="1"/>
</dbReference>
<keyword evidence="4" id="KW-0238">DNA-binding</keyword>
<keyword evidence="2" id="KW-0862">Zinc</keyword>
<evidence type="ECO:0000313" key="7">
    <source>
        <dbReference type="EMBL" id="KAG9247467.1"/>
    </source>
</evidence>
<name>A0A9P8CI14_9HELO</name>
<gene>
    <name evidence="7" type="ORF">BJ878DRAFT_414786</name>
</gene>
<evidence type="ECO:0000313" key="8">
    <source>
        <dbReference type="Proteomes" id="UP000887226"/>
    </source>
</evidence>
<dbReference type="InterPro" id="IPR052360">
    <property type="entry name" value="Transcr_Regulatory_Proteins"/>
</dbReference>
<keyword evidence="8" id="KW-1185">Reference proteome</keyword>
<protein>
    <submittedName>
        <fullName evidence="7">Uncharacterized protein</fullName>
    </submittedName>
</protein>
<keyword evidence="1" id="KW-0479">Metal-binding</keyword>
<evidence type="ECO:0000256" key="5">
    <source>
        <dbReference type="ARBA" id="ARBA00023163"/>
    </source>
</evidence>
<dbReference type="Proteomes" id="UP000887226">
    <property type="component" value="Unassembled WGS sequence"/>
</dbReference>
<evidence type="ECO:0000256" key="2">
    <source>
        <dbReference type="ARBA" id="ARBA00022833"/>
    </source>
</evidence>
<dbReference type="EMBL" id="MU253771">
    <property type="protein sequence ID" value="KAG9247467.1"/>
    <property type="molecule type" value="Genomic_DNA"/>
</dbReference>
<dbReference type="OrthoDB" id="3172332at2759"/>
<comment type="caution">
    <text evidence="7">The sequence shown here is derived from an EMBL/GenBank/DDBJ whole genome shotgun (WGS) entry which is preliminary data.</text>
</comment>
<dbReference type="GO" id="GO:0046872">
    <property type="term" value="F:metal ion binding"/>
    <property type="evidence" value="ECO:0007669"/>
    <property type="project" value="UniProtKB-KW"/>
</dbReference>
<dbReference type="GO" id="GO:0003677">
    <property type="term" value="F:DNA binding"/>
    <property type="evidence" value="ECO:0007669"/>
    <property type="project" value="UniProtKB-KW"/>
</dbReference>